<sequence>MSYSPFQETRFETIIWAGKLLLLFAGMVSTLTLVKAAVIPYAVDLALSTVPQIWMSFRSWVMSPLYIYIVVNFIIVAIAATSTFQPRNDNDSSSNDNNKKTDHSIQSQQQKVQLQEDKTASNTLTDILFAGDPSPEINSGEDTGGYPITKTRNHGEEEEEKRVSTIVGGRLLAGDKSPETKSGAYSGENPMTRTEEEEEEDSSTLEATWKAIMAGRKLKKSESWDVAPRLARAGGHDDDDDDNQVKMKMKMKGEDDPVSWARREMRKSDTFSDRVSLRREKSMSPEELNQRAEAFIKKVNNDIRLQRLESDQRFLDMVNRGL</sequence>
<dbReference type="AlphaFoldDB" id="A0A2P5D4P2"/>
<evidence type="ECO:0000313" key="5">
    <source>
        <dbReference type="Proteomes" id="UP000237000"/>
    </source>
</evidence>
<dbReference type="PANTHER" id="PTHR33098:SF114">
    <property type="entry name" value="DUF4408 DOMAIN-CONTAINING PROTEIN"/>
    <property type="match status" value="1"/>
</dbReference>
<feature type="transmembrane region" description="Helical" evidence="2">
    <location>
        <begin position="63"/>
        <end position="84"/>
    </location>
</feature>
<dbReference type="Proteomes" id="UP000237000">
    <property type="component" value="Unassembled WGS sequence"/>
</dbReference>
<feature type="transmembrane region" description="Helical" evidence="2">
    <location>
        <begin position="20"/>
        <end position="43"/>
    </location>
</feature>
<protein>
    <recommendedName>
        <fullName evidence="3">DUF4408 domain-containing protein</fullName>
    </recommendedName>
</protein>
<dbReference type="Pfam" id="PF05553">
    <property type="entry name" value="DUF761"/>
    <property type="match status" value="1"/>
</dbReference>
<keyword evidence="2" id="KW-1133">Transmembrane helix</keyword>
<evidence type="ECO:0000256" key="2">
    <source>
        <dbReference type="SAM" id="Phobius"/>
    </source>
</evidence>
<keyword evidence="2" id="KW-0472">Membrane</keyword>
<dbReference type="Pfam" id="PF14364">
    <property type="entry name" value="DUF4408"/>
    <property type="match status" value="1"/>
</dbReference>
<dbReference type="InterPro" id="IPR008480">
    <property type="entry name" value="DUF761_pln"/>
</dbReference>
<feature type="region of interest" description="Disordered" evidence="1">
    <location>
        <begin position="86"/>
        <end position="206"/>
    </location>
</feature>
<keyword evidence="5" id="KW-1185">Reference proteome</keyword>
<dbReference type="OrthoDB" id="1933168at2759"/>
<comment type="caution">
    <text evidence="4">The sequence shown here is derived from an EMBL/GenBank/DDBJ whole genome shotgun (WGS) entry which is preliminary data.</text>
</comment>
<reference evidence="5" key="1">
    <citation type="submission" date="2016-06" db="EMBL/GenBank/DDBJ databases">
        <title>Parallel loss of symbiosis genes in relatives of nitrogen-fixing non-legume Parasponia.</title>
        <authorList>
            <person name="Van Velzen R."/>
            <person name="Holmer R."/>
            <person name="Bu F."/>
            <person name="Rutten L."/>
            <person name="Van Zeijl A."/>
            <person name="Liu W."/>
            <person name="Santuari L."/>
            <person name="Cao Q."/>
            <person name="Sharma T."/>
            <person name="Shen D."/>
            <person name="Roswanjaya Y."/>
            <person name="Wardhani T."/>
            <person name="Kalhor M.S."/>
            <person name="Jansen J."/>
            <person name="Van den Hoogen J."/>
            <person name="Gungor B."/>
            <person name="Hartog M."/>
            <person name="Hontelez J."/>
            <person name="Verver J."/>
            <person name="Yang W.-C."/>
            <person name="Schijlen E."/>
            <person name="Repin R."/>
            <person name="Schilthuizen M."/>
            <person name="Schranz E."/>
            <person name="Heidstra R."/>
            <person name="Miyata K."/>
            <person name="Fedorova E."/>
            <person name="Kohlen W."/>
            <person name="Bisseling T."/>
            <person name="Smit S."/>
            <person name="Geurts R."/>
        </authorList>
    </citation>
    <scope>NUCLEOTIDE SEQUENCE [LARGE SCALE GENOMIC DNA]</scope>
    <source>
        <strain evidence="5">cv. RG33-2</strain>
    </source>
</reference>
<feature type="domain" description="DUF4408" evidence="3">
    <location>
        <begin position="51"/>
        <end position="84"/>
    </location>
</feature>
<dbReference type="EMBL" id="JXTC01000297">
    <property type="protein sequence ID" value="PON68274.1"/>
    <property type="molecule type" value="Genomic_DNA"/>
</dbReference>
<gene>
    <name evidence="4" type="ORF">TorRG33x02_262560</name>
</gene>
<accession>A0A2P5D4P2</accession>
<evidence type="ECO:0000256" key="1">
    <source>
        <dbReference type="SAM" id="MobiDB-lite"/>
    </source>
</evidence>
<dbReference type="InParanoid" id="A0A2P5D4P2"/>
<dbReference type="InterPro" id="IPR025520">
    <property type="entry name" value="DUF4408"/>
</dbReference>
<keyword evidence="2" id="KW-0812">Transmembrane</keyword>
<dbReference type="STRING" id="63057.A0A2P5D4P2"/>
<proteinExistence type="predicted"/>
<evidence type="ECO:0000313" key="4">
    <source>
        <dbReference type="EMBL" id="PON68274.1"/>
    </source>
</evidence>
<feature type="region of interest" description="Disordered" evidence="1">
    <location>
        <begin position="265"/>
        <end position="288"/>
    </location>
</feature>
<evidence type="ECO:0000259" key="3">
    <source>
        <dbReference type="Pfam" id="PF14364"/>
    </source>
</evidence>
<organism evidence="4 5">
    <name type="scientific">Trema orientale</name>
    <name type="common">Charcoal tree</name>
    <name type="synonym">Celtis orientalis</name>
    <dbReference type="NCBI Taxonomy" id="63057"/>
    <lineage>
        <taxon>Eukaryota</taxon>
        <taxon>Viridiplantae</taxon>
        <taxon>Streptophyta</taxon>
        <taxon>Embryophyta</taxon>
        <taxon>Tracheophyta</taxon>
        <taxon>Spermatophyta</taxon>
        <taxon>Magnoliopsida</taxon>
        <taxon>eudicotyledons</taxon>
        <taxon>Gunneridae</taxon>
        <taxon>Pentapetalae</taxon>
        <taxon>rosids</taxon>
        <taxon>fabids</taxon>
        <taxon>Rosales</taxon>
        <taxon>Cannabaceae</taxon>
        <taxon>Trema</taxon>
    </lineage>
</organism>
<dbReference type="PANTHER" id="PTHR33098">
    <property type="entry name" value="COTTON FIBER (DUF761)"/>
    <property type="match status" value="1"/>
</dbReference>
<name>A0A2P5D4P2_TREOI</name>